<evidence type="ECO:0000256" key="3">
    <source>
        <dbReference type="SAM" id="Phobius"/>
    </source>
</evidence>
<comment type="similarity">
    <text evidence="1">Belongs to the caleosin family.</text>
</comment>
<dbReference type="STRING" id="764103.G7EB36"/>
<dbReference type="eggNOG" id="ENOG502QQD0">
    <property type="taxonomic scope" value="Eukaryota"/>
</dbReference>
<dbReference type="PANTHER" id="PTHR31495:SF0">
    <property type="entry name" value="BINDING PROTEIN CALEOSIN, PUTATIVE (AFU_ORTHOLOGUE AFUA_5G13750)-RELATED"/>
    <property type="match status" value="1"/>
</dbReference>
<keyword evidence="5" id="KW-1185">Reference proteome</keyword>
<dbReference type="EMBL" id="BABT02000261">
    <property type="protein sequence ID" value="GAB00047.1"/>
    <property type="molecule type" value="Genomic_DNA"/>
</dbReference>
<accession>G7EB36</accession>
<feature type="compositionally biased region" description="Polar residues" evidence="2">
    <location>
        <begin position="1"/>
        <end position="18"/>
    </location>
</feature>
<dbReference type="OrthoDB" id="640742at2759"/>
<dbReference type="InParanoid" id="G7EB36"/>
<feature type="transmembrane region" description="Helical" evidence="3">
    <location>
        <begin position="149"/>
        <end position="168"/>
    </location>
</feature>
<proteinExistence type="inferred from homology"/>
<evidence type="ECO:0000313" key="4">
    <source>
        <dbReference type="EMBL" id="GAB00047.1"/>
    </source>
</evidence>
<evidence type="ECO:0000313" key="5">
    <source>
        <dbReference type="Proteomes" id="UP000009131"/>
    </source>
</evidence>
<dbReference type="GO" id="GO:0004497">
    <property type="term" value="F:monooxygenase activity"/>
    <property type="evidence" value="ECO:0007669"/>
    <property type="project" value="TreeGrafter"/>
</dbReference>
<name>G7EB36_MIXOS</name>
<dbReference type="PANTHER" id="PTHR31495">
    <property type="entry name" value="PEROXYGENASE 3-RELATED"/>
    <property type="match status" value="1"/>
</dbReference>
<dbReference type="GO" id="GO:0005509">
    <property type="term" value="F:calcium ion binding"/>
    <property type="evidence" value="ECO:0007669"/>
    <property type="project" value="TreeGrafter"/>
</dbReference>
<keyword evidence="3" id="KW-1133">Transmembrane helix</keyword>
<protein>
    <recommendedName>
        <fullName evidence="6">EF-hand domain-containing protein</fullName>
    </recommendedName>
</protein>
<keyword evidence="3" id="KW-0812">Transmembrane</keyword>
<dbReference type="AlphaFoldDB" id="G7EB36"/>
<dbReference type="InterPro" id="IPR007736">
    <property type="entry name" value="Caleosin-related"/>
</dbReference>
<dbReference type="RefSeq" id="XP_014565139.1">
    <property type="nucleotide sequence ID" value="XM_014709653.1"/>
</dbReference>
<feature type="transmembrane region" description="Helical" evidence="3">
    <location>
        <begin position="242"/>
        <end position="259"/>
    </location>
</feature>
<dbReference type="HOGENOM" id="CLU_062049_0_0_1"/>
<comment type="caution">
    <text evidence="4">The sequence shown here is derived from an EMBL/GenBank/DDBJ whole genome shotgun (WGS) entry which is preliminary data.</text>
</comment>
<dbReference type="OMA" id="GWIIAKG"/>
<reference evidence="4 5" key="1">
    <citation type="journal article" date="2011" name="J. Gen. Appl. Microbiol.">
        <title>Draft genome sequencing of the enigmatic basidiomycete Mixia osmundae.</title>
        <authorList>
            <person name="Nishida H."/>
            <person name="Nagatsuka Y."/>
            <person name="Sugiyama J."/>
        </authorList>
    </citation>
    <scope>NUCLEOTIDE SEQUENCE [LARGE SCALE GENOMIC DNA]</scope>
    <source>
        <strain evidence="5">CBS 9802 / IAM 14324 / JCM 22182 / KY 12970</strain>
    </source>
</reference>
<feature type="region of interest" description="Disordered" evidence="2">
    <location>
        <begin position="1"/>
        <end position="20"/>
    </location>
</feature>
<organism evidence="4 5">
    <name type="scientific">Mixia osmundae (strain CBS 9802 / IAM 14324 / JCM 22182 / KY 12970)</name>
    <dbReference type="NCBI Taxonomy" id="764103"/>
    <lineage>
        <taxon>Eukaryota</taxon>
        <taxon>Fungi</taxon>
        <taxon>Dikarya</taxon>
        <taxon>Basidiomycota</taxon>
        <taxon>Pucciniomycotina</taxon>
        <taxon>Mixiomycetes</taxon>
        <taxon>Mixiales</taxon>
        <taxon>Mixiaceae</taxon>
        <taxon>Mixia</taxon>
    </lineage>
</organism>
<evidence type="ECO:0000256" key="2">
    <source>
        <dbReference type="SAM" id="MobiDB-lite"/>
    </source>
</evidence>
<dbReference type="Pfam" id="PF05042">
    <property type="entry name" value="Caleosin"/>
    <property type="match status" value="1"/>
</dbReference>
<sequence>MTGRRSSGSQINKPNGLSGQVVEVNGHTTIRTHGKGHHKEAIIDEYLANLDDSLASASVADRAPVTAQRQAGITAIPHAGFPRAEFAPASTELHADAEAATVYGQTVGKQVAAQNEGYTTLQKHVAFFDGDGDGVIWPLDTYRGFRACGYGYIISFLAIFIIHSAFSYPTVSGYLPDPYFRVYIENIHRCKHGSDSGAYDNEGRFVPQKAHDFFHKYGKGDELTSGELYRATKGQRVLMDPFGVFAAIFEWWTTWLIAVGSTTKGKLSRDDARGVIDGSLFYKLKEERLSREQT</sequence>
<evidence type="ECO:0008006" key="6">
    <source>
        <dbReference type="Google" id="ProtNLM"/>
    </source>
</evidence>
<evidence type="ECO:0000256" key="1">
    <source>
        <dbReference type="ARBA" id="ARBA00006765"/>
    </source>
</evidence>
<dbReference type="Proteomes" id="UP000009131">
    <property type="component" value="Unassembled WGS sequence"/>
</dbReference>
<reference evidence="4 5" key="2">
    <citation type="journal article" date="2012" name="Open Biol.">
        <title>Characteristics of nucleosomes and linker DNA regions on the genome of the basidiomycete Mixia osmundae revealed by mono- and dinucleosome mapping.</title>
        <authorList>
            <person name="Nishida H."/>
            <person name="Kondo S."/>
            <person name="Matsumoto T."/>
            <person name="Suzuki Y."/>
            <person name="Yoshikawa H."/>
            <person name="Taylor T.D."/>
            <person name="Sugiyama J."/>
        </authorList>
    </citation>
    <scope>NUCLEOTIDE SEQUENCE [LARGE SCALE GENOMIC DNA]</scope>
    <source>
        <strain evidence="5">CBS 9802 / IAM 14324 / JCM 22182 / KY 12970</strain>
    </source>
</reference>
<gene>
    <name evidence="4" type="primary">Mo06749</name>
    <name evidence="4" type="ORF">E5Q_06749</name>
</gene>
<keyword evidence="3" id="KW-0472">Membrane</keyword>